<dbReference type="InterPro" id="IPR014720">
    <property type="entry name" value="dsRBD_dom"/>
</dbReference>
<dbReference type="PROSITE" id="PS50142">
    <property type="entry name" value="RNASE_3_2"/>
    <property type="match status" value="2"/>
</dbReference>
<evidence type="ECO:0000259" key="19">
    <source>
        <dbReference type="PROSITE" id="PS50821"/>
    </source>
</evidence>
<dbReference type="InterPro" id="IPR014001">
    <property type="entry name" value="Helicase_ATP-bd"/>
</dbReference>
<evidence type="ECO:0000256" key="9">
    <source>
        <dbReference type="ARBA" id="ARBA00022806"/>
    </source>
</evidence>
<dbReference type="InterPro" id="IPR036389">
    <property type="entry name" value="RNase_III_sf"/>
</dbReference>
<reference evidence="24 25" key="1">
    <citation type="submission" date="2025-04" db="UniProtKB">
        <authorList>
            <consortium name="RefSeq"/>
        </authorList>
    </citation>
    <scope>IDENTIFICATION</scope>
    <source>
        <tissue evidence="24 25">Silk gland</tissue>
    </source>
</reference>
<dbReference type="InterPro" id="IPR038248">
    <property type="entry name" value="Dicer_dimer_sf"/>
</dbReference>
<dbReference type="KEGG" id="bman:114245542"/>
<dbReference type="GO" id="GO:0070578">
    <property type="term" value="C:RISC-loading complex"/>
    <property type="evidence" value="ECO:0007669"/>
    <property type="project" value="TreeGrafter"/>
</dbReference>
<evidence type="ECO:0000256" key="13">
    <source>
        <dbReference type="ARBA" id="ARBA00023158"/>
    </source>
</evidence>
<evidence type="ECO:0000256" key="16">
    <source>
        <dbReference type="PROSITE-ProRule" id="PRU00657"/>
    </source>
</evidence>
<evidence type="ECO:0000256" key="6">
    <source>
        <dbReference type="ARBA" id="ARBA00022741"/>
    </source>
</evidence>
<dbReference type="SUPFAM" id="SSF101690">
    <property type="entry name" value="PAZ domain"/>
    <property type="match status" value="1"/>
</dbReference>
<keyword evidence="11" id="KW-0460">Magnesium</keyword>
<evidence type="ECO:0000256" key="4">
    <source>
        <dbReference type="ARBA" id="ARBA00022723"/>
    </source>
</evidence>
<dbReference type="Pfam" id="PF04851">
    <property type="entry name" value="ResIII"/>
    <property type="match status" value="1"/>
</dbReference>
<dbReference type="SMART" id="SM00535">
    <property type="entry name" value="RIBOc"/>
    <property type="match status" value="2"/>
</dbReference>
<proteinExistence type="inferred from homology"/>
<dbReference type="GO" id="GO:0005634">
    <property type="term" value="C:nucleus"/>
    <property type="evidence" value="ECO:0007669"/>
    <property type="project" value="TreeGrafter"/>
</dbReference>
<dbReference type="SUPFAM" id="SSF54768">
    <property type="entry name" value="dsRNA-binding domain-like"/>
    <property type="match status" value="1"/>
</dbReference>
<dbReference type="CTD" id="36993"/>
<dbReference type="OrthoDB" id="416741at2759"/>
<keyword evidence="7" id="KW-0255">Endonuclease</keyword>
<evidence type="ECO:0000256" key="10">
    <source>
        <dbReference type="ARBA" id="ARBA00022840"/>
    </source>
</evidence>
<dbReference type="PROSITE" id="PS51192">
    <property type="entry name" value="HELICASE_ATP_BIND_1"/>
    <property type="match status" value="1"/>
</dbReference>
<evidence type="ECO:0000256" key="12">
    <source>
        <dbReference type="ARBA" id="ARBA00022884"/>
    </source>
</evidence>
<dbReference type="SMART" id="SM00487">
    <property type="entry name" value="DEXDc"/>
    <property type="match status" value="1"/>
</dbReference>
<dbReference type="InterPro" id="IPR006935">
    <property type="entry name" value="Helicase/UvrB_N"/>
</dbReference>
<dbReference type="InterPro" id="IPR003100">
    <property type="entry name" value="PAZ_dom"/>
</dbReference>
<evidence type="ECO:0000256" key="11">
    <source>
        <dbReference type="ARBA" id="ARBA00022842"/>
    </source>
</evidence>
<evidence type="ECO:0000259" key="17">
    <source>
        <dbReference type="PROSITE" id="PS50137"/>
    </source>
</evidence>
<evidence type="ECO:0000259" key="18">
    <source>
        <dbReference type="PROSITE" id="PS50142"/>
    </source>
</evidence>
<gene>
    <name evidence="24 25" type="primary">LOC114245542</name>
</gene>
<dbReference type="Gene3D" id="3.40.50.300">
    <property type="entry name" value="P-loop containing nucleotide triphosphate hydrolases"/>
    <property type="match status" value="2"/>
</dbReference>
<keyword evidence="9" id="KW-0347">Helicase</keyword>
<dbReference type="FunFam" id="1.10.1520.10:FF:000004">
    <property type="entry name" value="Endoribonuclease dicer-like 1"/>
    <property type="match status" value="1"/>
</dbReference>
<dbReference type="RefSeq" id="XP_028033554.1">
    <property type="nucleotide sequence ID" value="XM_028177753.1"/>
</dbReference>
<dbReference type="PANTHER" id="PTHR14950">
    <property type="entry name" value="DICER-RELATED"/>
    <property type="match status" value="1"/>
</dbReference>
<dbReference type="InterPro" id="IPR005034">
    <property type="entry name" value="Dicer_dimerisation"/>
</dbReference>
<dbReference type="Proteomes" id="UP000504629">
    <property type="component" value="Unplaced"/>
</dbReference>
<evidence type="ECO:0000313" key="25">
    <source>
        <dbReference type="RefSeq" id="XP_028033554.1"/>
    </source>
</evidence>
<feature type="domain" description="Helicase ATP-binding" evidence="20">
    <location>
        <begin position="21"/>
        <end position="200"/>
    </location>
</feature>
<evidence type="ECO:0000256" key="8">
    <source>
        <dbReference type="ARBA" id="ARBA00022801"/>
    </source>
</evidence>
<dbReference type="InterPro" id="IPR027417">
    <property type="entry name" value="P-loop_NTPase"/>
</dbReference>
<dbReference type="PROSITE" id="PS51327">
    <property type="entry name" value="DICER_DSRBF"/>
    <property type="match status" value="1"/>
</dbReference>
<evidence type="ECO:0000256" key="1">
    <source>
        <dbReference type="ARBA" id="ARBA00001936"/>
    </source>
</evidence>
<dbReference type="Pfam" id="PF20932">
    <property type="entry name" value="Dicer_dsRBD"/>
    <property type="match status" value="1"/>
</dbReference>
<dbReference type="InterPro" id="IPR036085">
    <property type="entry name" value="PAZ_dom_sf"/>
</dbReference>
<name>A0A6J2JZP1_BOMMA</name>
<evidence type="ECO:0000256" key="15">
    <source>
        <dbReference type="ARBA" id="ARBA00035116"/>
    </source>
</evidence>
<dbReference type="Pfam" id="PF00636">
    <property type="entry name" value="Ribonuclease_3"/>
    <property type="match status" value="2"/>
</dbReference>
<organism evidence="23 25">
    <name type="scientific">Bombyx mandarina</name>
    <name type="common">Wild silk moth</name>
    <name type="synonym">Wild silkworm</name>
    <dbReference type="NCBI Taxonomy" id="7092"/>
    <lineage>
        <taxon>Eukaryota</taxon>
        <taxon>Metazoa</taxon>
        <taxon>Ecdysozoa</taxon>
        <taxon>Arthropoda</taxon>
        <taxon>Hexapoda</taxon>
        <taxon>Insecta</taxon>
        <taxon>Pterygota</taxon>
        <taxon>Neoptera</taxon>
        <taxon>Endopterygota</taxon>
        <taxon>Lepidoptera</taxon>
        <taxon>Glossata</taxon>
        <taxon>Ditrysia</taxon>
        <taxon>Bombycoidea</taxon>
        <taxon>Bombycidae</taxon>
        <taxon>Bombycinae</taxon>
        <taxon>Bombyx</taxon>
    </lineage>
</organism>
<dbReference type="Gene3D" id="2.170.260.10">
    <property type="entry name" value="paz domain"/>
    <property type="match status" value="1"/>
</dbReference>
<dbReference type="InterPro" id="IPR048512">
    <property type="entry name" value="Dicer_platform"/>
</dbReference>
<evidence type="ECO:0000259" key="22">
    <source>
        <dbReference type="PROSITE" id="PS51327"/>
    </source>
</evidence>
<keyword evidence="8" id="KW-0378">Hydrolase</keyword>
<feature type="domain" description="PAZ" evidence="19">
    <location>
        <begin position="868"/>
        <end position="966"/>
    </location>
</feature>
<dbReference type="PROSITE" id="PS00517">
    <property type="entry name" value="RNASE_3_1"/>
    <property type="match status" value="1"/>
</dbReference>
<protein>
    <submittedName>
        <fullName evidence="24 25">Endoribonuclease Dicer</fullName>
    </submittedName>
</protein>
<evidence type="ECO:0000259" key="21">
    <source>
        <dbReference type="PROSITE" id="PS51194"/>
    </source>
</evidence>
<evidence type="ECO:0000259" key="20">
    <source>
        <dbReference type="PROSITE" id="PS51192"/>
    </source>
</evidence>
<dbReference type="GO" id="GO:0004525">
    <property type="term" value="F:ribonuclease III activity"/>
    <property type="evidence" value="ECO:0007669"/>
    <property type="project" value="InterPro"/>
</dbReference>
<dbReference type="PROSITE" id="PS51194">
    <property type="entry name" value="HELICASE_CTER"/>
    <property type="match status" value="1"/>
</dbReference>
<evidence type="ECO:0000256" key="7">
    <source>
        <dbReference type="ARBA" id="ARBA00022759"/>
    </source>
</evidence>
<dbReference type="InterPro" id="IPR044441">
    <property type="entry name" value="DICER_DSRM"/>
</dbReference>
<dbReference type="SUPFAM" id="SSF69065">
    <property type="entry name" value="RNase III domain-like"/>
    <property type="match status" value="2"/>
</dbReference>
<dbReference type="InterPro" id="IPR001650">
    <property type="entry name" value="Helicase_C-like"/>
</dbReference>
<feature type="domain" description="RNase III" evidence="18">
    <location>
        <begin position="1423"/>
        <end position="1582"/>
    </location>
</feature>
<evidence type="ECO:0000256" key="14">
    <source>
        <dbReference type="ARBA" id="ARBA00023211"/>
    </source>
</evidence>
<dbReference type="Pfam" id="PF20931">
    <property type="entry name" value="Dicer_platform"/>
    <property type="match status" value="1"/>
</dbReference>
<comment type="cofactor">
    <cofactor evidence="1">
        <name>Mn(2+)</name>
        <dbReference type="ChEBI" id="CHEBI:29035"/>
    </cofactor>
</comment>
<dbReference type="SUPFAM" id="SSF52540">
    <property type="entry name" value="P-loop containing nucleoside triphosphate hydrolases"/>
    <property type="match status" value="1"/>
</dbReference>
<keyword evidence="3" id="KW-0540">Nuclease</keyword>
<dbReference type="Pfam" id="PF02170">
    <property type="entry name" value="PAZ"/>
    <property type="match status" value="1"/>
</dbReference>
<keyword evidence="23" id="KW-1185">Reference proteome</keyword>
<keyword evidence="5" id="KW-0677">Repeat</keyword>
<dbReference type="GO" id="GO:0046872">
    <property type="term" value="F:metal ion binding"/>
    <property type="evidence" value="ECO:0007669"/>
    <property type="project" value="UniProtKB-KW"/>
</dbReference>
<comment type="similarity">
    <text evidence="15 16">Belongs to the helicase family. Dicer subfamily.</text>
</comment>
<dbReference type="Pfam" id="PF00271">
    <property type="entry name" value="Helicase_C"/>
    <property type="match status" value="1"/>
</dbReference>
<dbReference type="Pfam" id="PF03368">
    <property type="entry name" value="Dicer_dimer"/>
    <property type="match status" value="1"/>
</dbReference>
<dbReference type="CDD" id="cd18034">
    <property type="entry name" value="DEXHc_dicer"/>
    <property type="match status" value="1"/>
</dbReference>
<dbReference type="InterPro" id="IPR000999">
    <property type="entry name" value="RNase_III_dom"/>
</dbReference>
<keyword evidence="6" id="KW-0547">Nucleotide-binding</keyword>
<evidence type="ECO:0000313" key="23">
    <source>
        <dbReference type="Proteomes" id="UP000504629"/>
    </source>
</evidence>
<dbReference type="GO" id="GO:0005524">
    <property type="term" value="F:ATP binding"/>
    <property type="evidence" value="ECO:0007669"/>
    <property type="project" value="UniProtKB-KW"/>
</dbReference>
<dbReference type="GO" id="GO:0030422">
    <property type="term" value="P:siRNA processing"/>
    <property type="evidence" value="ECO:0007669"/>
    <property type="project" value="InterPro"/>
</dbReference>
<dbReference type="Gene3D" id="1.10.1520.10">
    <property type="entry name" value="Ribonuclease III domain"/>
    <property type="match status" value="2"/>
</dbReference>
<dbReference type="SMART" id="SM00490">
    <property type="entry name" value="HELICc"/>
    <property type="match status" value="1"/>
</dbReference>
<dbReference type="PROSITE" id="PS50137">
    <property type="entry name" value="DS_RBD"/>
    <property type="match status" value="1"/>
</dbReference>
<dbReference type="InterPro" id="IPR048513">
    <property type="entry name" value="Dicer_PBD"/>
</dbReference>
<evidence type="ECO:0000256" key="2">
    <source>
        <dbReference type="ARBA" id="ARBA00001946"/>
    </source>
</evidence>
<evidence type="ECO:0000256" key="5">
    <source>
        <dbReference type="ARBA" id="ARBA00022737"/>
    </source>
</evidence>
<dbReference type="PROSITE" id="PS50821">
    <property type="entry name" value="PAZ"/>
    <property type="match status" value="1"/>
</dbReference>
<keyword evidence="12 16" id="KW-0694">RNA-binding</keyword>
<dbReference type="RefSeq" id="XP_028033553.1">
    <property type="nucleotide sequence ID" value="XM_028177752.1"/>
</dbReference>
<dbReference type="CDD" id="cd15903">
    <property type="entry name" value="Dicer_PBD"/>
    <property type="match status" value="1"/>
</dbReference>
<dbReference type="Gene3D" id="3.30.160.380">
    <property type="entry name" value="Dicer dimerisation domain"/>
    <property type="match status" value="1"/>
</dbReference>
<feature type="domain" description="DRBM" evidence="17">
    <location>
        <begin position="1647"/>
        <end position="1677"/>
    </location>
</feature>
<feature type="domain" description="Helicase C-terminal" evidence="21">
    <location>
        <begin position="367"/>
        <end position="547"/>
    </location>
</feature>
<dbReference type="GO" id="GO:0003677">
    <property type="term" value="F:DNA binding"/>
    <property type="evidence" value="ECO:0007669"/>
    <property type="project" value="InterPro"/>
</dbReference>
<dbReference type="GO" id="GO:0005737">
    <property type="term" value="C:cytoplasm"/>
    <property type="evidence" value="ECO:0007669"/>
    <property type="project" value="TreeGrafter"/>
</dbReference>
<evidence type="ECO:0000313" key="24">
    <source>
        <dbReference type="RefSeq" id="XP_028033553.1"/>
    </source>
</evidence>
<feature type="domain" description="RNase III" evidence="18">
    <location>
        <begin position="1194"/>
        <end position="1373"/>
    </location>
</feature>
<dbReference type="CDD" id="cd00593">
    <property type="entry name" value="RIBOc"/>
    <property type="match status" value="2"/>
</dbReference>
<accession>A0A6J2JZP1</accession>
<dbReference type="SMART" id="SM00949">
    <property type="entry name" value="PAZ"/>
    <property type="match status" value="1"/>
</dbReference>
<evidence type="ECO:0000256" key="3">
    <source>
        <dbReference type="ARBA" id="ARBA00022722"/>
    </source>
</evidence>
<dbReference type="GeneID" id="114245542"/>
<dbReference type="GO" id="GO:0006309">
    <property type="term" value="P:apoptotic DNA fragmentation"/>
    <property type="evidence" value="ECO:0007669"/>
    <property type="project" value="TreeGrafter"/>
</dbReference>
<feature type="domain" description="Dicer dsRNA-binding fold" evidence="22">
    <location>
        <begin position="587"/>
        <end position="680"/>
    </location>
</feature>
<keyword evidence="13" id="KW-0943">RNA-mediated gene silencing</keyword>
<keyword evidence="4" id="KW-0479">Metal-binding</keyword>
<dbReference type="GO" id="GO:0004386">
    <property type="term" value="F:helicase activity"/>
    <property type="evidence" value="ECO:0007669"/>
    <property type="project" value="UniProtKB-KW"/>
</dbReference>
<dbReference type="GO" id="GO:0004530">
    <property type="term" value="F:deoxyribonuclease I activity"/>
    <property type="evidence" value="ECO:0007669"/>
    <property type="project" value="TreeGrafter"/>
</dbReference>
<keyword evidence="14" id="KW-0464">Manganese</keyword>
<dbReference type="GO" id="GO:0031054">
    <property type="term" value="P:pre-miRNA processing"/>
    <property type="evidence" value="ECO:0007669"/>
    <property type="project" value="InterPro"/>
</dbReference>
<dbReference type="FunFam" id="3.40.50.300:FF:000628">
    <property type="entry name" value="Endoribonuclease Dicer"/>
    <property type="match status" value="1"/>
</dbReference>
<dbReference type="GO" id="GO:0003723">
    <property type="term" value="F:RNA binding"/>
    <property type="evidence" value="ECO:0007669"/>
    <property type="project" value="UniProtKB-UniRule"/>
</dbReference>
<dbReference type="Gene3D" id="3.30.160.20">
    <property type="match status" value="1"/>
</dbReference>
<comment type="cofactor">
    <cofactor evidence="2">
        <name>Mg(2+)</name>
        <dbReference type="ChEBI" id="CHEBI:18420"/>
    </cofactor>
</comment>
<sequence>MTTTEGIQYHEQKARPYQAILEEIASSKNTIIHLPTGSGKTFIAQRLIKKFRNQLKKPWGEGGKRSFFLVNTVPLVNQQKNVIEMMCPVDGVGAYSSEDGVDYWKKADWDSELARNQVIVMTSQILSDMLTHAYIRIEDINLIIFDECHHAVEDHPMRVIMKHFLNCKAHEQPRVLGLTATLLNGNVSISKIEETLKQLENTFHATIATVDDLGEVMTYSTNPQEFIQYFRKPQMSEAAKEAISLLNTLQNLVMSVKLPVSLPSKDFKKTPCQRDISNDPNKIVKAVKNLIVGMITNLEEMGLYGGSLGILAYIVLLERLKRKASTKEENLLYSTVITHSTEARMILLDAMENETGYDKIIKHSSEKILQLIDLLKEYNPLILEKPGELLKVNHSRKPLCGIIFTKQRFTSKILYNILMDLKKARPDEFEFLKHDFVVGFSINPFKSTREEHYLKKSSQKAILGFNNGDLNCLISTSVIEEGLDIPQCALVVRYDAPTEYRSYIQSKGRARSSEASFVILVDIEDKQSFLIKYNAFQKTEERIRNLIVGDDSRAAPTTQDIHENLYDDDEVPPYETSNGNILYSVSAISLLSRYCSILPHDQFTTITPVWLQEVVENGAKKQVTVILPIGSPVKEEIKGDPYSNTKTAKRSAALKACIKLHELGELHPLTLLPYKYAEVDYERDDIRGCFPNWTKDCETEIKDNVPKPGSKKRKRKHKIQFPSHLDAVPDSSVFYLHVIKMEAAFEKPNDNREKALYDFIKRNECYGFLTQKPLPKLCEFPAFTSVGEITTSIEVNYAVIKLTPIIFELVKQFHYFLFDQILAINKKFLIFEGTKNCMYVVPVLERNGYNIDWTTMQTHHTVPPVAAPSVEERKSLVVTEENYTNCIVTPWYRGTILPERYVVTKVLEYMTPKSQFDADCYESYANYYANKYNLDILGSESQPLLEVRNISTRMNCLLPRAATLKAFTDKQLKMISIAFGDDKPKGFAEIFIPEFCIKYDYPGVLWYKATLLPSIIHRVHMLLVAHELLVEISNATKYGQPILKKTESFQPIQVDRYIAINSLLSQVEEPLHVHTIDRIHKGTDDCLKKVVPLKKSLYKLQRKKIDKEYPWDQRIEPIDVERNLSTITLMDIECYDEFVSAPISSASNNPCSPPRIVPKAPAIAPPPIKYVDKIEILKKTPTGRGPELRDVLAALTTINSNDTFDLERPETLGDSFLKFAASLYLHHKFPNMNEGQLTNIKGKLISNRNLYYAGAKFNLGGRMKVEQFSPRSDFLVPGFFAPPKLEEFIEQKQIRPTFLIGIQFTEEEVMTGELSEESWESVMNNFQNGIAESEPEGCAQNSMQCYVHSQAVADKSIADSVEALIGTYLLSGGILAAVKLLEWMEVFPPQDNFADMLHKPVQTPLSKNLATEADIDFLLNNSRTDVEKILNYTFKDSTFLLNALSHSSYIRNRLTSSYERLEFLGDAIIDFLVTSHIFENCRELKPGEMTDLRSALVNNVTFAAYTVKLGLHKYLCSELNPSLEKAIMKFVEHQIERNHEIEFDVLLLISEVDCQVAEYVDVPKVLSDIFEALVGAVYLDSCGNLETVWSVLYKIMHVEIDSFSKRIPKQPVKILYEMIHACPVFEKQIVVNPDIPKVMVPVSFTKNDQRLAAYGVGINKSQAKRAAAKLALKILDS</sequence>
<keyword evidence="10" id="KW-0067">ATP-binding</keyword>
<dbReference type="PANTHER" id="PTHR14950:SF36">
    <property type="entry name" value="ENDORIBONUCLEASE DCR-2"/>
    <property type="match status" value="1"/>
</dbReference>